<keyword evidence="2" id="KW-1185">Reference proteome</keyword>
<evidence type="ECO:0000313" key="2">
    <source>
        <dbReference type="Proteomes" id="UP000326178"/>
    </source>
</evidence>
<gene>
    <name evidence="1" type="ORF">CP967_02450</name>
</gene>
<dbReference type="EMBL" id="CP023702">
    <property type="protein sequence ID" value="QEU70967.1"/>
    <property type="molecule type" value="Genomic_DNA"/>
</dbReference>
<evidence type="ECO:0000313" key="1">
    <source>
        <dbReference type="EMBL" id="QEU70967.1"/>
    </source>
</evidence>
<name>A0A5J6F4L1_9ACTN</name>
<dbReference type="OrthoDB" id="4300004at2"/>
<reference evidence="1 2" key="1">
    <citation type="submission" date="2017-09" db="EMBL/GenBank/DDBJ databases">
        <authorList>
            <person name="Lee N."/>
            <person name="Cho B.-K."/>
        </authorList>
    </citation>
    <scope>NUCLEOTIDE SEQUENCE [LARGE SCALE GENOMIC DNA]</scope>
    <source>
        <strain evidence="1 2">ATCC 12769</strain>
    </source>
</reference>
<dbReference type="AlphaFoldDB" id="A0A5J6F4L1"/>
<dbReference type="KEGG" id="snk:CP967_02450"/>
<proteinExistence type="predicted"/>
<organism evidence="1 2">
    <name type="scientific">Streptomyces nitrosporeus</name>
    <dbReference type="NCBI Taxonomy" id="28894"/>
    <lineage>
        <taxon>Bacteria</taxon>
        <taxon>Bacillati</taxon>
        <taxon>Actinomycetota</taxon>
        <taxon>Actinomycetes</taxon>
        <taxon>Kitasatosporales</taxon>
        <taxon>Streptomycetaceae</taxon>
        <taxon>Streptomyces</taxon>
    </lineage>
</organism>
<accession>A0A5J6F4L1</accession>
<sequence length="72" mass="7423">MDMSDVSFLRRPGALTDIGIEDPEGRYTTAHAPVMATPAVASGVIIGYALVNAFVAGRDGGPIQPVPEIVLG</sequence>
<dbReference type="Proteomes" id="UP000326178">
    <property type="component" value="Chromosome"/>
</dbReference>
<protein>
    <submittedName>
        <fullName evidence="1">Uncharacterized protein</fullName>
    </submittedName>
</protein>